<sequence>MENDSFTLKSRARRNLSRMTSLLSSLKRGTPQIDTSSGCLEGSEVDPSLKSSRAFSSGWDRSEILLLSSLKEANDSGALSFSAVCFSFSGNTTSLGSIFGDSDSCGTARAAASGWETAAAETVTSSAASGGSGGGGSRGVSFSTTVTASFSLSSTTGGGESCCRSSGTEARGGSGRDSGSTDGGGGSSLKGSGSWSGGPSVCSTEAGGWGCVDAAELWTETKTKIEREDHADSEVSRVYG</sequence>
<accession>A0A5A7PYA3</accession>
<keyword evidence="3" id="KW-1185">Reference proteome</keyword>
<evidence type="ECO:0000313" key="3">
    <source>
        <dbReference type="Proteomes" id="UP000325081"/>
    </source>
</evidence>
<feature type="region of interest" description="Disordered" evidence="1">
    <location>
        <begin position="151"/>
        <end position="202"/>
    </location>
</feature>
<dbReference type="AlphaFoldDB" id="A0A5A7PYA3"/>
<comment type="caution">
    <text evidence="2">The sequence shown here is derived from an EMBL/GenBank/DDBJ whole genome shotgun (WGS) entry which is preliminary data.</text>
</comment>
<name>A0A5A7PYA3_STRAF</name>
<gene>
    <name evidence="2" type="ORF">STAS_14288</name>
</gene>
<dbReference type="EMBL" id="BKCP01005405">
    <property type="protein sequence ID" value="GER37850.1"/>
    <property type="molecule type" value="Genomic_DNA"/>
</dbReference>
<evidence type="ECO:0000256" key="1">
    <source>
        <dbReference type="SAM" id="MobiDB-lite"/>
    </source>
</evidence>
<dbReference type="Proteomes" id="UP000325081">
    <property type="component" value="Unassembled WGS sequence"/>
</dbReference>
<organism evidence="2 3">
    <name type="scientific">Striga asiatica</name>
    <name type="common">Asiatic witchweed</name>
    <name type="synonym">Buchnera asiatica</name>
    <dbReference type="NCBI Taxonomy" id="4170"/>
    <lineage>
        <taxon>Eukaryota</taxon>
        <taxon>Viridiplantae</taxon>
        <taxon>Streptophyta</taxon>
        <taxon>Embryophyta</taxon>
        <taxon>Tracheophyta</taxon>
        <taxon>Spermatophyta</taxon>
        <taxon>Magnoliopsida</taxon>
        <taxon>eudicotyledons</taxon>
        <taxon>Gunneridae</taxon>
        <taxon>Pentapetalae</taxon>
        <taxon>asterids</taxon>
        <taxon>lamiids</taxon>
        <taxon>Lamiales</taxon>
        <taxon>Orobanchaceae</taxon>
        <taxon>Buchnereae</taxon>
        <taxon>Striga</taxon>
    </lineage>
</organism>
<feature type="compositionally biased region" description="Gly residues" evidence="1">
    <location>
        <begin position="170"/>
        <end position="188"/>
    </location>
</feature>
<reference evidence="3" key="1">
    <citation type="journal article" date="2019" name="Curr. Biol.">
        <title>Genome Sequence of Striga asiatica Provides Insight into the Evolution of Plant Parasitism.</title>
        <authorList>
            <person name="Yoshida S."/>
            <person name="Kim S."/>
            <person name="Wafula E.K."/>
            <person name="Tanskanen J."/>
            <person name="Kim Y.M."/>
            <person name="Honaas L."/>
            <person name="Yang Z."/>
            <person name="Spallek T."/>
            <person name="Conn C.E."/>
            <person name="Ichihashi Y."/>
            <person name="Cheong K."/>
            <person name="Cui S."/>
            <person name="Der J.P."/>
            <person name="Gundlach H."/>
            <person name="Jiao Y."/>
            <person name="Hori C."/>
            <person name="Ishida J.K."/>
            <person name="Kasahara H."/>
            <person name="Kiba T."/>
            <person name="Kim M.S."/>
            <person name="Koo N."/>
            <person name="Laohavisit A."/>
            <person name="Lee Y.H."/>
            <person name="Lumba S."/>
            <person name="McCourt P."/>
            <person name="Mortimer J.C."/>
            <person name="Mutuku J.M."/>
            <person name="Nomura T."/>
            <person name="Sasaki-Sekimoto Y."/>
            <person name="Seto Y."/>
            <person name="Wang Y."/>
            <person name="Wakatake T."/>
            <person name="Sakakibara H."/>
            <person name="Demura T."/>
            <person name="Yamaguchi S."/>
            <person name="Yoneyama K."/>
            <person name="Manabe R.I."/>
            <person name="Nelson D.C."/>
            <person name="Schulman A.H."/>
            <person name="Timko M.P."/>
            <person name="dePamphilis C.W."/>
            <person name="Choi D."/>
            <person name="Shirasu K."/>
        </authorList>
    </citation>
    <scope>NUCLEOTIDE SEQUENCE [LARGE SCALE GENOMIC DNA]</scope>
    <source>
        <strain evidence="3">cv. UVA1</strain>
    </source>
</reference>
<evidence type="ECO:0000313" key="2">
    <source>
        <dbReference type="EMBL" id="GER37850.1"/>
    </source>
</evidence>
<feature type="compositionally biased region" description="Low complexity" evidence="1">
    <location>
        <begin position="189"/>
        <end position="202"/>
    </location>
</feature>
<protein>
    <submittedName>
        <fullName evidence="2">Lipid-transfer protein</fullName>
    </submittedName>
</protein>
<proteinExistence type="predicted"/>